<protein>
    <recommendedName>
        <fullName evidence="1">Alpha-(1,6)-fucosyltransferase N- and catalytic domain-containing protein</fullName>
    </recommendedName>
</protein>
<organism evidence="2 3">
    <name type="scientific">Calicophoron daubneyi</name>
    <name type="common">Rumen fluke</name>
    <name type="synonym">Paramphistomum daubneyi</name>
    <dbReference type="NCBI Taxonomy" id="300641"/>
    <lineage>
        <taxon>Eukaryota</taxon>
        <taxon>Metazoa</taxon>
        <taxon>Spiralia</taxon>
        <taxon>Lophotrochozoa</taxon>
        <taxon>Platyhelminthes</taxon>
        <taxon>Trematoda</taxon>
        <taxon>Digenea</taxon>
        <taxon>Plagiorchiida</taxon>
        <taxon>Pronocephalata</taxon>
        <taxon>Paramphistomoidea</taxon>
        <taxon>Paramphistomidae</taxon>
        <taxon>Calicophoron</taxon>
    </lineage>
</organism>
<dbReference type="PANTHER" id="PTHR13132:SF29">
    <property type="entry name" value="ALPHA-(1,6)-FUCOSYLTRANSFERASE"/>
    <property type="match status" value="1"/>
</dbReference>
<gene>
    <name evidence="2" type="ORF">CDAUBV1_LOCUS9088</name>
</gene>
<proteinExistence type="predicted"/>
<name>A0AAV2TIT3_CALDB</name>
<evidence type="ECO:0000313" key="3">
    <source>
        <dbReference type="Proteomes" id="UP001497525"/>
    </source>
</evidence>
<dbReference type="GO" id="GO:0006487">
    <property type="term" value="P:protein N-linked glycosylation"/>
    <property type="evidence" value="ECO:0007669"/>
    <property type="project" value="TreeGrafter"/>
</dbReference>
<evidence type="ECO:0000313" key="2">
    <source>
        <dbReference type="EMBL" id="CAL5135013.1"/>
    </source>
</evidence>
<dbReference type="AlphaFoldDB" id="A0AAV2TIT3"/>
<evidence type="ECO:0000259" key="1">
    <source>
        <dbReference type="Pfam" id="PF19745"/>
    </source>
</evidence>
<dbReference type="Proteomes" id="UP001497525">
    <property type="component" value="Unassembled WGS sequence"/>
</dbReference>
<reference evidence="2" key="1">
    <citation type="submission" date="2024-06" db="EMBL/GenBank/DDBJ databases">
        <authorList>
            <person name="Liu X."/>
            <person name="Lenzi L."/>
            <person name="Haldenby T S."/>
            <person name="Uol C."/>
        </authorList>
    </citation>
    <scope>NUCLEOTIDE SEQUENCE</scope>
</reference>
<dbReference type="Pfam" id="PF19745">
    <property type="entry name" value="FUT8_N_cat"/>
    <property type="match status" value="1"/>
</dbReference>
<dbReference type="InterPro" id="IPR045573">
    <property type="entry name" value="Fut8_N_cat"/>
</dbReference>
<sequence length="261" mass="29680">MNVLKIRLAFKRLRWLLSAFLIGWFSAKMSSQFSSIKGQVKQVELLAVPITQASVLSLSPHSLTEERPSCHNAERNRSVNTVLYRELLRRRSIKTVSYVRSVIVANLKRMKGISDSTRDVERLSMQLKPLISSTEKLLKQSTSYLLANLHEIEVLDDMNICRKEALNRLSNLVQARVKALQNPSDCTRAKILLADVSWPCGYGCHTHYLMFCLNNAYATGRTLILQSLKTDCGIWWSESYMSFSDKCSMNSVSRDDVIIGK</sequence>
<comment type="caution">
    <text evidence="2">The sequence shown here is derived from an EMBL/GenBank/DDBJ whole genome shotgun (WGS) entry which is preliminary data.</text>
</comment>
<feature type="domain" description="Alpha-(1,6)-fucosyltransferase N- and catalytic" evidence="1">
    <location>
        <begin position="62"/>
        <end position="253"/>
    </location>
</feature>
<dbReference type="PANTHER" id="PTHR13132">
    <property type="entry name" value="ALPHA- 1,6 -FUCOSYLTRANSFERASE"/>
    <property type="match status" value="1"/>
</dbReference>
<dbReference type="GO" id="GO:0046921">
    <property type="term" value="F:alpha-(1-&gt;6)-fucosyltransferase activity"/>
    <property type="evidence" value="ECO:0007669"/>
    <property type="project" value="TreeGrafter"/>
</dbReference>
<dbReference type="EMBL" id="CAXLJL010000242">
    <property type="protein sequence ID" value="CAL5135013.1"/>
    <property type="molecule type" value="Genomic_DNA"/>
</dbReference>
<accession>A0AAV2TIT3</accession>